<dbReference type="PANTHER" id="PTHR30193:SF37">
    <property type="entry name" value="INNER MEMBRANE ABC TRANSPORTER PERMEASE PROTEIN YCJO"/>
    <property type="match status" value="1"/>
</dbReference>
<dbReference type="EMBL" id="LGUF01000007">
    <property type="protein sequence ID" value="KON88785.1"/>
    <property type="molecule type" value="Genomic_DNA"/>
</dbReference>
<evidence type="ECO:0000256" key="4">
    <source>
        <dbReference type="ARBA" id="ARBA00022692"/>
    </source>
</evidence>
<dbReference type="SUPFAM" id="SSF161098">
    <property type="entry name" value="MetI-like"/>
    <property type="match status" value="1"/>
</dbReference>
<keyword evidence="5 7" id="KW-1133">Transmembrane helix</keyword>
<dbReference type="InterPro" id="IPR051393">
    <property type="entry name" value="ABC_transporter_permease"/>
</dbReference>
<feature type="transmembrane region" description="Helical" evidence="7">
    <location>
        <begin position="287"/>
        <end position="309"/>
    </location>
</feature>
<dbReference type="AlphaFoldDB" id="A0A0M0GFU1"/>
<evidence type="ECO:0000256" key="5">
    <source>
        <dbReference type="ARBA" id="ARBA00022989"/>
    </source>
</evidence>
<dbReference type="InterPro" id="IPR000515">
    <property type="entry name" value="MetI-like"/>
</dbReference>
<feature type="domain" description="ABC transmembrane type-1" evidence="8">
    <location>
        <begin position="92"/>
        <end position="306"/>
    </location>
</feature>
<dbReference type="Pfam" id="PF00528">
    <property type="entry name" value="BPD_transp_1"/>
    <property type="match status" value="1"/>
</dbReference>
<evidence type="ECO:0000256" key="7">
    <source>
        <dbReference type="RuleBase" id="RU363032"/>
    </source>
</evidence>
<dbReference type="Proteomes" id="UP000037109">
    <property type="component" value="Unassembled WGS sequence"/>
</dbReference>
<evidence type="ECO:0000256" key="6">
    <source>
        <dbReference type="ARBA" id="ARBA00023136"/>
    </source>
</evidence>
<evidence type="ECO:0000313" key="9">
    <source>
        <dbReference type="EMBL" id="KON88785.1"/>
    </source>
</evidence>
<sequence>MTLREVPLQTEVKSAKRIKVSSLAKTRKRSDYFWAYLMIAPTMLGLIIFYLWPIVQNFYFSFTEWGAFGQYEWTGLDNYKRLLEDAALLKAFKNTSIYIIFTVPIGIFLSIIVAVLLNQNIKGKSIYRTLYFLPVITMPAAIAMVWKWMYNADYGMFNYLLSLVGIDGPQWVSDPNIALYSIIAVAIWSGIGYNMVIFLSGLQGIPKMYYEAAEIDGAGPVTVFFKITLPLLSPVIFFVTIMSLIGAFQVFDLIFMMIGKSSTALESTQSIVYLFYQHAFVLNDKGYAAAIAVLLLAVILIITAIQMVLQKKWVHYD</sequence>
<comment type="caution">
    <text evidence="9">The sequence shown here is derived from an EMBL/GenBank/DDBJ whole genome shotgun (WGS) entry which is preliminary data.</text>
</comment>
<feature type="transmembrane region" description="Helical" evidence="7">
    <location>
        <begin position="235"/>
        <end position="258"/>
    </location>
</feature>
<keyword evidence="2 7" id="KW-0813">Transport</keyword>
<feature type="transmembrane region" description="Helical" evidence="7">
    <location>
        <begin position="97"/>
        <end position="117"/>
    </location>
</feature>
<dbReference type="InterPro" id="IPR035906">
    <property type="entry name" value="MetI-like_sf"/>
</dbReference>
<comment type="subcellular location">
    <subcellularLocation>
        <location evidence="1 7">Cell membrane</location>
        <topology evidence="1 7">Multi-pass membrane protein</topology>
    </subcellularLocation>
</comment>
<dbReference type="STRING" id="1459.AF332_19590"/>
<keyword evidence="4 7" id="KW-0812">Transmembrane</keyword>
<feature type="transmembrane region" description="Helical" evidence="7">
    <location>
        <begin position="33"/>
        <end position="52"/>
    </location>
</feature>
<evidence type="ECO:0000256" key="2">
    <source>
        <dbReference type="ARBA" id="ARBA00022448"/>
    </source>
</evidence>
<comment type="similarity">
    <text evidence="7">Belongs to the binding-protein-dependent transport system permease family.</text>
</comment>
<name>A0A0M0GFU1_SPOGL</name>
<keyword evidence="10" id="KW-1185">Reference proteome</keyword>
<dbReference type="RefSeq" id="WP_053436165.1">
    <property type="nucleotide sequence ID" value="NZ_LGUF01000007.1"/>
</dbReference>
<dbReference type="PANTHER" id="PTHR30193">
    <property type="entry name" value="ABC TRANSPORTER PERMEASE PROTEIN"/>
    <property type="match status" value="1"/>
</dbReference>
<dbReference type="GO" id="GO:0055085">
    <property type="term" value="P:transmembrane transport"/>
    <property type="evidence" value="ECO:0007669"/>
    <property type="project" value="InterPro"/>
</dbReference>
<dbReference type="PROSITE" id="PS50928">
    <property type="entry name" value="ABC_TM1"/>
    <property type="match status" value="1"/>
</dbReference>
<evidence type="ECO:0000313" key="10">
    <source>
        <dbReference type="Proteomes" id="UP000037109"/>
    </source>
</evidence>
<proteinExistence type="inferred from homology"/>
<feature type="transmembrane region" description="Helical" evidence="7">
    <location>
        <begin position="177"/>
        <end position="199"/>
    </location>
</feature>
<dbReference type="GO" id="GO:0005886">
    <property type="term" value="C:plasma membrane"/>
    <property type="evidence" value="ECO:0007669"/>
    <property type="project" value="UniProtKB-SubCell"/>
</dbReference>
<gene>
    <name evidence="9" type="ORF">AF332_19590</name>
</gene>
<keyword evidence="6 7" id="KW-0472">Membrane</keyword>
<accession>A0A0M0GFU1</accession>
<dbReference type="CDD" id="cd06261">
    <property type="entry name" value="TM_PBP2"/>
    <property type="match status" value="1"/>
</dbReference>
<protein>
    <submittedName>
        <fullName evidence="9">Sugar ABC transporter permease</fullName>
    </submittedName>
</protein>
<evidence type="ECO:0000256" key="3">
    <source>
        <dbReference type="ARBA" id="ARBA00022475"/>
    </source>
</evidence>
<organism evidence="9 10">
    <name type="scientific">Sporosarcina globispora</name>
    <name type="common">Bacillus globisporus</name>
    <dbReference type="NCBI Taxonomy" id="1459"/>
    <lineage>
        <taxon>Bacteria</taxon>
        <taxon>Bacillati</taxon>
        <taxon>Bacillota</taxon>
        <taxon>Bacilli</taxon>
        <taxon>Bacillales</taxon>
        <taxon>Caryophanaceae</taxon>
        <taxon>Sporosarcina</taxon>
    </lineage>
</organism>
<keyword evidence="3" id="KW-1003">Cell membrane</keyword>
<dbReference type="Gene3D" id="1.10.3720.10">
    <property type="entry name" value="MetI-like"/>
    <property type="match status" value="1"/>
</dbReference>
<dbReference type="SUPFAM" id="SSF160964">
    <property type="entry name" value="MalF N-terminal region-like"/>
    <property type="match status" value="1"/>
</dbReference>
<reference evidence="10" key="1">
    <citation type="submission" date="2015-07" db="EMBL/GenBank/DDBJ databases">
        <title>Fjat-10036 dsm4.</title>
        <authorList>
            <person name="Liu B."/>
            <person name="Wang J."/>
            <person name="Zhu Y."/>
            <person name="Liu G."/>
            <person name="Chen Q."/>
            <person name="Chen Z."/>
            <person name="Lan J."/>
            <person name="Che J."/>
            <person name="Ge C."/>
            <person name="Shi H."/>
            <person name="Pan Z."/>
            <person name="Liu X."/>
        </authorList>
    </citation>
    <scope>NUCLEOTIDE SEQUENCE [LARGE SCALE GENOMIC DNA]</scope>
    <source>
        <strain evidence="10">DSM 4</strain>
    </source>
</reference>
<evidence type="ECO:0000256" key="1">
    <source>
        <dbReference type="ARBA" id="ARBA00004651"/>
    </source>
</evidence>
<feature type="transmembrane region" description="Helical" evidence="7">
    <location>
        <begin position="129"/>
        <end position="149"/>
    </location>
</feature>
<evidence type="ECO:0000259" key="8">
    <source>
        <dbReference type="PROSITE" id="PS50928"/>
    </source>
</evidence>
<dbReference type="PATRIC" id="fig|1459.3.peg.4312"/>